<comment type="pathway">
    <text evidence="3 18">Phospholipid metabolism; CDP-diacylglycerol biosynthesis; CDP-diacylglycerol from sn-glycerol 3-phosphate: step 3/3.</text>
</comment>
<evidence type="ECO:0000256" key="12">
    <source>
        <dbReference type="ARBA" id="ARBA00022695"/>
    </source>
</evidence>
<proteinExistence type="inferred from homology"/>
<evidence type="ECO:0000256" key="14">
    <source>
        <dbReference type="ARBA" id="ARBA00023098"/>
    </source>
</evidence>
<keyword evidence="15 19" id="KW-0472">Membrane</keyword>
<comment type="pathway">
    <text evidence="4">Lipid metabolism.</text>
</comment>
<keyword evidence="14" id="KW-0443">Lipid metabolism</keyword>
<name>A0A1T4L248_9BACT</name>
<dbReference type="Proteomes" id="UP000190102">
    <property type="component" value="Unassembled WGS sequence"/>
</dbReference>
<evidence type="ECO:0000313" key="20">
    <source>
        <dbReference type="EMBL" id="SJZ48610.1"/>
    </source>
</evidence>
<dbReference type="Pfam" id="PF01148">
    <property type="entry name" value="CTP_transf_1"/>
    <property type="match status" value="1"/>
</dbReference>
<accession>A0A1T4L248</accession>
<dbReference type="EC" id="2.7.7.41" evidence="6 18"/>
<feature type="transmembrane region" description="Helical" evidence="19">
    <location>
        <begin position="6"/>
        <end position="32"/>
    </location>
</feature>
<keyword evidence="10 18" id="KW-0808">Transferase</keyword>
<feature type="transmembrane region" description="Helical" evidence="19">
    <location>
        <begin position="126"/>
        <end position="144"/>
    </location>
</feature>
<evidence type="ECO:0000256" key="2">
    <source>
        <dbReference type="ARBA" id="ARBA00004651"/>
    </source>
</evidence>
<evidence type="ECO:0000313" key="21">
    <source>
        <dbReference type="Proteomes" id="UP000190102"/>
    </source>
</evidence>
<dbReference type="GO" id="GO:0005886">
    <property type="term" value="C:plasma membrane"/>
    <property type="evidence" value="ECO:0007669"/>
    <property type="project" value="UniProtKB-SubCell"/>
</dbReference>
<dbReference type="GO" id="GO:0016024">
    <property type="term" value="P:CDP-diacylglycerol biosynthetic process"/>
    <property type="evidence" value="ECO:0007669"/>
    <property type="project" value="UniProtKB-UniPathway"/>
</dbReference>
<keyword evidence="13 19" id="KW-1133">Transmembrane helix</keyword>
<dbReference type="InterPro" id="IPR000374">
    <property type="entry name" value="PC_trans"/>
</dbReference>
<protein>
    <recommendedName>
        <fullName evidence="7 18">Phosphatidate cytidylyltransferase</fullName>
        <ecNumber evidence="6 18">2.7.7.41</ecNumber>
    </recommendedName>
</protein>
<reference evidence="21" key="1">
    <citation type="submission" date="2017-02" db="EMBL/GenBank/DDBJ databases">
        <authorList>
            <person name="Varghese N."/>
            <person name="Submissions S."/>
        </authorList>
    </citation>
    <scope>NUCLEOTIDE SEQUENCE [LARGE SCALE GENOMIC DNA]</scope>
    <source>
        <strain evidence="21">ATCC BAA-34</strain>
    </source>
</reference>
<evidence type="ECO:0000256" key="13">
    <source>
        <dbReference type="ARBA" id="ARBA00022989"/>
    </source>
</evidence>
<keyword evidence="17" id="KW-1208">Phospholipid metabolism</keyword>
<gene>
    <name evidence="20" type="ORF">SAMN02745119_00720</name>
</gene>
<dbReference type="STRING" id="115783.SAMN02745119_00720"/>
<dbReference type="EMBL" id="FUWR01000002">
    <property type="protein sequence ID" value="SJZ48610.1"/>
    <property type="molecule type" value="Genomic_DNA"/>
</dbReference>
<comment type="subcellular location">
    <subcellularLocation>
        <location evidence="2">Cell membrane</location>
        <topology evidence="2">Multi-pass membrane protein</topology>
    </subcellularLocation>
</comment>
<feature type="transmembrane region" description="Helical" evidence="19">
    <location>
        <begin position="67"/>
        <end position="85"/>
    </location>
</feature>
<keyword evidence="21" id="KW-1185">Reference proteome</keyword>
<dbReference type="PROSITE" id="PS01315">
    <property type="entry name" value="CDS"/>
    <property type="match status" value="1"/>
</dbReference>
<evidence type="ECO:0000256" key="19">
    <source>
        <dbReference type="SAM" id="Phobius"/>
    </source>
</evidence>
<evidence type="ECO:0000256" key="5">
    <source>
        <dbReference type="ARBA" id="ARBA00010185"/>
    </source>
</evidence>
<comment type="catalytic activity">
    <reaction evidence="1 18">
        <text>a 1,2-diacyl-sn-glycero-3-phosphate + CTP + H(+) = a CDP-1,2-diacyl-sn-glycerol + diphosphate</text>
        <dbReference type="Rhea" id="RHEA:16229"/>
        <dbReference type="ChEBI" id="CHEBI:15378"/>
        <dbReference type="ChEBI" id="CHEBI:33019"/>
        <dbReference type="ChEBI" id="CHEBI:37563"/>
        <dbReference type="ChEBI" id="CHEBI:58332"/>
        <dbReference type="ChEBI" id="CHEBI:58608"/>
        <dbReference type="EC" id="2.7.7.41"/>
    </reaction>
</comment>
<sequence length="258" mass="28211">MILLPLVLAIIIKGAPWLFALLLSLFCLIGMLEFFGMALPDRKTELYPFALLGAISLATPLLGDGRFFIMSLAVAFLLGGFHFLFRLRDMGTVAQELSLVMTAFLYVPFLMAHLLMIRLLPQGVNWLLLIMLIVMTNDSTAYYVGSAFGKHRLYEAVSPKKSIEGALGGLLGSLGGTLLAKFTFFPQLSFADAIITAVVIGIIGQLGDLFESLLKRSFGVKDSGSIFPGHGGVLDRMDSIIFAAPVTYYYAVYLFGRF</sequence>
<evidence type="ECO:0000256" key="15">
    <source>
        <dbReference type="ARBA" id="ARBA00023136"/>
    </source>
</evidence>
<evidence type="ECO:0000256" key="1">
    <source>
        <dbReference type="ARBA" id="ARBA00001698"/>
    </source>
</evidence>
<feature type="transmembrane region" description="Helical" evidence="19">
    <location>
        <begin position="44"/>
        <end position="61"/>
    </location>
</feature>
<evidence type="ECO:0000256" key="11">
    <source>
        <dbReference type="ARBA" id="ARBA00022692"/>
    </source>
</evidence>
<organism evidence="20 21">
    <name type="scientific">Trichlorobacter thiogenes</name>
    <dbReference type="NCBI Taxonomy" id="115783"/>
    <lineage>
        <taxon>Bacteria</taxon>
        <taxon>Pseudomonadati</taxon>
        <taxon>Thermodesulfobacteriota</taxon>
        <taxon>Desulfuromonadia</taxon>
        <taxon>Geobacterales</taxon>
        <taxon>Geobacteraceae</taxon>
        <taxon>Trichlorobacter</taxon>
    </lineage>
</organism>
<keyword evidence="12 18" id="KW-0548">Nucleotidyltransferase</keyword>
<evidence type="ECO:0000256" key="8">
    <source>
        <dbReference type="ARBA" id="ARBA00022475"/>
    </source>
</evidence>
<keyword evidence="11 18" id="KW-0812">Transmembrane</keyword>
<evidence type="ECO:0000256" key="4">
    <source>
        <dbReference type="ARBA" id="ARBA00005189"/>
    </source>
</evidence>
<evidence type="ECO:0000256" key="17">
    <source>
        <dbReference type="ARBA" id="ARBA00023264"/>
    </source>
</evidence>
<keyword evidence="8" id="KW-1003">Cell membrane</keyword>
<dbReference type="PANTHER" id="PTHR46382:SF1">
    <property type="entry name" value="PHOSPHATIDATE CYTIDYLYLTRANSFERASE"/>
    <property type="match status" value="1"/>
</dbReference>
<feature type="transmembrane region" description="Helical" evidence="19">
    <location>
        <begin position="190"/>
        <end position="210"/>
    </location>
</feature>
<evidence type="ECO:0000256" key="9">
    <source>
        <dbReference type="ARBA" id="ARBA00022516"/>
    </source>
</evidence>
<evidence type="ECO:0000256" key="16">
    <source>
        <dbReference type="ARBA" id="ARBA00023209"/>
    </source>
</evidence>
<evidence type="ECO:0000256" key="18">
    <source>
        <dbReference type="RuleBase" id="RU003938"/>
    </source>
</evidence>
<keyword evidence="9" id="KW-0444">Lipid biosynthesis</keyword>
<dbReference type="UniPathway" id="UPA00557">
    <property type="reaction ID" value="UER00614"/>
</dbReference>
<evidence type="ECO:0000256" key="3">
    <source>
        <dbReference type="ARBA" id="ARBA00005119"/>
    </source>
</evidence>
<dbReference type="PANTHER" id="PTHR46382">
    <property type="entry name" value="PHOSPHATIDATE CYTIDYLYLTRANSFERASE"/>
    <property type="match status" value="1"/>
</dbReference>
<dbReference type="GO" id="GO:0004605">
    <property type="term" value="F:phosphatidate cytidylyltransferase activity"/>
    <property type="evidence" value="ECO:0007669"/>
    <property type="project" value="UniProtKB-EC"/>
</dbReference>
<dbReference type="AlphaFoldDB" id="A0A1T4L248"/>
<evidence type="ECO:0000256" key="7">
    <source>
        <dbReference type="ARBA" id="ARBA00019373"/>
    </source>
</evidence>
<evidence type="ECO:0000256" key="6">
    <source>
        <dbReference type="ARBA" id="ARBA00012487"/>
    </source>
</evidence>
<evidence type="ECO:0000256" key="10">
    <source>
        <dbReference type="ARBA" id="ARBA00022679"/>
    </source>
</evidence>
<keyword evidence="16" id="KW-0594">Phospholipid biosynthesis</keyword>
<feature type="transmembrane region" description="Helical" evidence="19">
    <location>
        <begin position="97"/>
        <end position="120"/>
    </location>
</feature>
<comment type="similarity">
    <text evidence="5 18">Belongs to the CDS family.</text>
</comment>